<dbReference type="PROSITE" id="PS00397">
    <property type="entry name" value="RECOMBINASES_1"/>
    <property type="match status" value="1"/>
</dbReference>
<dbReference type="PANTHER" id="PTHR30461:SF23">
    <property type="entry name" value="DNA RECOMBINASE-RELATED"/>
    <property type="match status" value="1"/>
</dbReference>
<dbReference type="PROSITE" id="PS51736">
    <property type="entry name" value="RECOMBINASES_3"/>
    <property type="match status" value="1"/>
</dbReference>
<dbReference type="Pfam" id="PF00239">
    <property type="entry name" value="Resolvase"/>
    <property type="match status" value="1"/>
</dbReference>
<dbReference type="SUPFAM" id="SSF53041">
    <property type="entry name" value="Resolvase-like"/>
    <property type="match status" value="1"/>
</dbReference>
<reference evidence="7 8" key="1">
    <citation type="submission" date="2023-10" db="EMBL/GenBank/DDBJ databases">
        <title>Noviherbaspirillum sp. CPCC 100848 genome assembly.</title>
        <authorList>
            <person name="Li X.Y."/>
            <person name="Fang X.M."/>
        </authorList>
    </citation>
    <scope>NUCLEOTIDE SEQUENCE [LARGE SCALE GENOMIC DNA]</scope>
    <source>
        <strain evidence="7 8">CPCC 100848</strain>
    </source>
</reference>
<keyword evidence="8" id="KW-1185">Reference proteome</keyword>
<dbReference type="Pfam" id="PF07508">
    <property type="entry name" value="Recombinase"/>
    <property type="match status" value="1"/>
</dbReference>
<evidence type="ECO:0000313" key="7">
    <source>
        <dbReference type="EMBL" id="MEC4723883.1"/>
    </source>
</evidence>
<gene>
    <name evidence="7" type="ORF">RY831_32795</name>
</gene>
<feature type="non-terminal residue" evidence="7">
    <location>
        <position position="552"/>
    </location>
</feature>
<evidence type="ECO:0000256" key="3">
    <source>
        <dbReference type="ARBA" id="ARBA00023172"/>
    </source>
</evidence>
<dbReference type="CDD" id="cd00338">
    <property type="entry name" value="Ser_Recombinase"/>
    <property type="match status" value="1"/>
</dbReference>
<comment type="caution">
    <text evidence="7">The sequence shown here is derived from an EMBL/GenBank/DDBJ whole genome shotgun (WGS) entry which is preliminary data.</text>
</comment>
<keyword evidence="2" id="KW-0238">DNA-binding</keyword>
<evidence type="ECO:0000259" key="6">
    <source>
        <dbReference type="PROSITE" id="PS51737"/>
    </source>
</evidence>
<dbReference type="EMBL" id="JAWIIV010000100">
    <property type="protein sequence ID" value="MEC4723883.1"/>
    <property type="molecule type" value="Genomic_DNA"/>
</dbReference>
<accession>A0ABU6JK18</accession>
<evidence type="ECO:0000259" key="5">
    <source>
        <dbReference type="PROSITE" id="PS51736"/>
    </source>
</evidence>
<evidence type="ECO:0000256" key="1">
    <source>
        <dbReference type="ARBA" id="ARBA00022908"/>
    </source>
</evidence>
<dbReference type="RefSeq" id="WP_326510477.1">
    <property type="nucleotide sequence ID" value="NZ_JAWIIV010000100.1"/>
</dbReference>
<feature type="active site" description="O-(5'-phospho-DNA)-serine intermediate" evidence="4">
    <location>
        <position position="14"/>
    </location>
</feature>
<evidence type="ECO:0000256" key="4">
    <source>
        <dbReference type="PROSITE-ProRule" id="PRU10137"/>
    </source>
</evidence>
<dbReference type="Proteomes" id="UP001352263">
    <property type="component" value="Unassembled WGS sequence"/>
</dbReference>
<dbReference type="InterPro" id="IPR011109">
    <property type="entry name" value="DNA_bind_recombinase_dom"/>
</dbReference>
<feature type="domain" description="Resolvase/invertase-type recombinase catalytic" evidence="5">
    <location>
        <begin position="6"/>
        <end position="153"/>
    </location>
</feature>
<dbReference type="InterPro" id="IPR025827">
    <property type="entry name" value="Zn_ribbon_recom_dom"/>
</dbReference>
<evidence type="ECO:0000313" key="8">
    <source>
        <dbReference type="Proteomes" id="UP001352263"/>
    </source>
</evidence>
<dbReference type="Pfam" id="PF13408">
    <property type="entry name" value="Zn_ribbon_recom"/>
    <property type="match status" value="1"/>
</dbReference>
<evidence type="ECO:0000256" key="2">
    <source>
        <dbReference type="ARBA" id="ARBA00023125"/>
    </source>
</evidence>
<dbReference type="InterPro" id="IPR006119">
    <property type="entry name" value="Resolv_N"/>
</dbReference>
<proteinExistence type="predicted"/>
<dbReference type="InterPro" id="IPR006118">
    <property type="entry name" value="Recombinase_CS"/>
</dbReference>
<dbReference type="PROSITE" id="PS51737">
    <property type="entry name" value="RECOMBINASE_DNA_BIND"/>
    <property type="match status" value="1"/>
</dbReference>
<dbReference type="InterPro" id="IPR038109">
    <property type="entry name" value="DNA_bind_recomb_sf"/>
</dbReference>
<dbReference type="Gene3D" id="3.90.1750.20">
    <property type="entry name" value="Putative Large Serine Recombinase, Chain B, Domain 2"/>
    <property type="match status" value="1"/>
</dbReference>
<dbReference type="InterPro" id="IPR050639">
    <property type="entry name" value="SSR_resolvase"/>
</dbReference>
<name>A0ABU6JK18_9BURK</name>
<dbReference type="PANTHER" id="PTHR30461">
    <property type="entry name" value="DNA-INVERTASE FROM LAMBDOID PROPHAGE"/>
    <property type="match status" value="1"/>
</dbReference>
<organism evidence="7 8">
    <name type="scientific">Noviherbaspirillum album</name>
    <dbReference type="NCBI Taxonomy" id="3080276"/>
    <lineage>
        <taxon>Bacteria</taxon>
        <taxon>Pseudomonadati</taxon>
        <taxon>Pseudomonadota</taxon>
        <taxon>Betaproteobacteria</taxon>
        <taxon>Burkholderiales</taxon>
        <taxon>Oxalobacteraceae</taxon>
        <taxon>Noviherbaspirillum</taxon>
    </lineage>
</organism>
<protein>
    <submittedName>
        <fullName evidence="7">Recombinase family protein</fullName>
    </submittedName>
</protein>
<keyword evidence="3" id="KW-0233">DNA recombination</keyword>
<keyword evidence="1" id="KW-0229">DNA integration</keyword>
<dbReference type="Gene3D" id="3.40.50.1390">
    <property type="entry name" value="Resolvase, N-terminal catalytic domain"/>
    <property type="match status" value="1"/>
</dbReference>
<dbReference type="InterPro" id="IPR036162">
    <property type="entry name" value="Resolvase-like_N_sf"/>
</dbReference>
<dbReference type="SMART" id="SM00857">
    <property type="entry name" value="Resolvase"/>
    <property type="match status" value="1"/>
</dbReference>
<sequence length="552" mass="63707">MMKPIQAALYARVSSNQQANAQTIDSQLSALRERMQIDACTSTPDREFVDDGWSGANLMRPALERLRDAVSLGAVDRLYVHSPDRLARKYAYQVLLIDELQRAGVEVIFLNHSFGRTPEEEMLLQVQGMIAEYERAKILERSRRGKRHKAQTGQVSVLSAAPYGYRYVSVHDGAGCARYEIVEEHAQVVRKIFVWVVHERMTIGEICRRLEHQQILTPRGKSWWDRSVVWRILKNPAYAGQAAFGKTKFGPFHSRLRPQRHQRLPISRTVITVPPEQWQSIPVPALVDHDLFAAVQEQLQENRALNRTRKRGARHLLQGLVVCKQCGYAYYCKPVSVKDHVRQYAYYRCIGSDAYRFAGQRRCNNGQVRADYLEKAVWSEVKSLLLDPHRLTQEYERRLQTLEQPTEDTQQRHLEVQLRQCRQGITRVIDAYAEGYLEKHEFEGRLTRLRDRQKTLEGQIAQLTEQAISRNELQLIVGRLEDFAAKVTAGIDSMGFEAQRELIRMLVKRIEIDQENVNIVFRITSPGTDGLGTIENMHNCWRGEHVGLGKRR</sequence>
<feature type="domain" description="Recombinase" evidence="6">
    <location>
        <begin position="162"/>
        <end position="305"/>
    </location>
</feature>